<keyword evidence="6" id="KW-1185">Reference proteome</keyword>
<proteinExistence type="inferred from homology"/>
<evidence type="ECO:0000256" key="1">
    <source>
        <dbReference type="ARBA" id="ARBA00007637"/>
    </source>
</evidence>
<dbReference type="AlphaFoldDB" id="A0A7J7LNN6"/>
<evidence type="ECO:0000259" key="4">
    <source>
        <dbReference type="Pfam" id="PF01370"/>
    </source>
</evidence>
<sequence length="355" mass="39587">MELNYISCLFLSSPLLQSQFQPLGVQTHSTLRCYLNLRCKLQSSSESKETSQSPKQMFVLGMGFVGQFFGEQLKREGWDVCGTCTSDDKKKKLEGMGFDVELFDAKDPKCRSLMSLEHATHLLISIPTIVGLGDPVLYQHRDVLGERLSYGNLQWLGYLSSTSVYGDCGGAWVDEDYHVDPTSETAKTRLVAEKGWLSLGHDLGVSVQVFRLGGIYGPGRSALSTLIKQGSLTESQTKRESRQYVSRVHVADICQALKASIDIPSSGRIYNIVDDEPAPRAEVFDYARCLVEKKWPGLIKSSSSTSRSMIQQKTKGGEKRVLNARIKNELGVRLLHPTYRSGLDNILMFTKNPFQ</sequence>
<keyword evidence="3" id="KW-0413">Isomerase</keyword>
<comment type="similarity">
    <text evidence="1">Belongs to the NAD(P)-dependent epimerase/dehydratase family.</text>
</comment>
<feature type="domain" description="NAD-dependent epimerase/dehydratase" evidence="4">
    <location>
        <begin position="156"/>
        <end position="272"/>
    </location>
</feature>
<evidence type="ECO:0000256" key="2">
    <source>
        <dbReference type="ARBA" id="ARBA00023027"/>
    </source>
</evidence>
<dbReference type="EMBL" id="JACGCM010002137">
    <property type="protein sequence ID" value="KAF6144162.1"/>
    <property type="molecule type" value="Genomic_DNA"/>
</dbReference>
<dbReference type="GO" id="GO:0016853">
    <property type="term" value="F:isomerase activity"/>
    <property type="evidence" value="ECO:0007669"/>
    <property type="project" value="UniProtKB-KW"/>
</dbReference>
<comment type="caution">
    <text evidence="5">The sequence shown here is derived from an EMBL/GenBank/DDBJ whole genome shotgun (WGS) entry which is preliminary data.</text>
</comment>
<evidence type="ECO:0000313" key="5">
    <source>
        <dbReference type="EMBL" id="KAF6144162.1"/>
    </source>
</evidence>
<dbReference type="SUPFAM" id="SSF51735">
    <property type="entry name" value="NAD(P)-binding Rossmann-fold domains"/>
    <property type="match status" value="1"/>
</dbReference>
<protein>
    <recommendedName>
        <fullName evidence="4">NAD-dependent epimerase/dehydratase domain-containing protein</fullName>
    </recommendedName>
</protein>
<dbReference type="Proteomes" id="UP000541444">
    <property type="component" value="Unassembled WGS sequence"/>
</dbReference>
<dbReference type="OrthoDB" id="5824at2759"/>
<name>A0A7J7LNN6_9MAGN</name>
<keyword evidence="2" id="KW-0520">NAD</keyword>
<dbReference type="InterPro" id="IPR001509">
    <property type="entry name" value="Epimerase_deHydtase"/>
</dbReference>
<dbReference type="Pfam" id="PF01370">
    <property type="entry name" value="Epimerase"/>
    <property type="match status" value="1"/>
</dbReference>
<gene>
    <name evidence="5" type="ORF">GIB67_004835</name>
</gene>
<reference evidence="5 6" key="1">
    <citation type="journal article" date="2020" name="IScience">
        <title>Genome Sequencing of the Endangered Kingdonia uniflora (Circaeasteraceae, Ranunculales) Reveals Potential Mechanisms of Evolutionary Specialization.</title>
        <authorList>
            <person name="Sun Y."/>
            <person name="Deng T."/>
            <person name="Zhang A."/>
            <person name="Moore M.J."/>
            <person name="Landis J.B."/>
            <person name="Lin N."/>
            <person name="Zhang H."/>
            <person name="Zhang X."/>
            <person name="Huang J."/>
            <person name="Zhang X."/>
            <person name="Sun H."/>
            <person name="Wang H."/>
        </authorList>
    </citation>
    <scope>NUCLEOTIDE SEQUENCE [LARGE SCALE GENOMIC DNA]</scope>
    <source>
        <strain evidence="5">TB1705</strain>
        <tissue evidence="5">Leaf</tissue>
    </source>
</reference>
<dbReference type="PANTHER" id="PTHR43574">
    <property type="entry name" value="EPIMERASE-RELATED"/>
    <property type="match status" value="1"/>
</dbReference>
<organism evidence="5 6">
    <name type="scientific">Kingdonia uniflora</name>
    <dbReference type="NCBI Taxonomy" id="39325"/>
    <lineage>
        <taxon>Eukaryota</taxon>
        <taxon>Viridiplantae</taxon>
        <taxon>Streptophyta</taxon>
        <taxon>Embryophyta</taxon>
        <taxon>Tracheophyta</taxon>
        <taxon>Spermatophyta</taxon>
        <taxon>Magnoliopsida</taxon>
        <taxon>Ranunculales</taxon>
        <taxon>Circaeasteraceae</taxon>
        <taxon>Kingdonia</taxon>
    </lineage>
</organism>
<dbReference type="Gene3D" id="3.40.50.720">
    <property type="entry name" value="NAD(P)-binding Rossmann-like Domain"/>
    <property type="match status" value="1"/>
</dbReference>
<evidence type="ECO:0000313" key="6">
    <source>
        <dbReference type="Proteomes" id="UP000541444"/>
    </source>
</evidence>
<evidence type="ECO:0000256" key="3">
    <source>
        <dbReference type="ARBA" id="ARBA00023235"/>
    </source>
</evidence>
<dbReference type="CDD" id="cd05266">
    <property type="entry name" value="SDR_a4"/>
    <property type="match status" value="1"/>
</dbReference>
<dbReference type="InterPro" id="IPR036291">
    <property type="entry name" value="NAD(P)-bd_dom_sf"/>
</dbReference>
<accession>A0A7J7LNN6</accession>